<sequence length="397" mass="46875">MIDIISKIETIKYSVFKKEQQVNKIRELEELLENPFVDQDDIKIIKNRILELQNESSNDLVRGINKLKQFRLNSNKTSHIDDEVQFIYPNLIEVGKTIMFFGESGIGKTLFILAFANYALINKNIKSVISLDFDNGLKSLKKRKYDELAEKWGEGVFDYIIGSEIVQEMEPLNVLKELILDGENNRDKMIIIDSGSHFVYDGTKNERQRLKEFIDIVRMLKTQGATPIICHHSHRVRDGQIADYHGSFEWKRDLDYQFLITKNEDTNTWLFHVKKDRDNLVESKAFKYDEENILPIEVSFEESNFTKKELIFIKEIQEILKDFKEKINQTELLKESKAFRQSLGLGEKRSIKWLHLFAEKGMWCYEKVSTQNNSIFYWLNNKVKNQQNLPKYDFKDK</sequence>
<dbReference type="SUPFAM" id="SSF52540">
    <property type="entry name" value="P-loop containing nucleoside triphosphate hydrolases"/>
    <property type="match status" value="1"/>
</dbReference>
<gene>
    <name evidence="2" type="ORF">APORC_0844</name>
</gene>
<dbReference type="InterPro" id="IPR003593">
    <property type="entry name" value="AAA+_ATPase"/>
</dbReference>
<dbReference type="EMBL" id="CP036246">
    <property type="protein sequence ID" value="QEP40452.1"/>
    <property type="molecule type" value="Genomic_DNA"/>
</dbReference>
<accession>A0A5C2HH86</accession>
<evidence type="ECO:0000313" key="2">
    <source>
        <dbReference type="EMBL" id="QEP40452.1"/>
    </source>
</evidence>
<dbReference type="Gene3D" id="3.40.50.300">
    <property type="entry name" value="P-loop containing nucleotide triphosphate hydrolases"/>
    <property type="match status" value="1"/>
</dbReference>
<dbReference type="KEGG" id="apoc:APORC_0844"/>
<dbReference type="RefSeq" id="WP_066388035.1">
    <property type="nucleotide sequence ID" value="NZ_CP036246.2"/>
</dbReference>
<name>A0A5C2HH86_9BACT</name>
<dbReference type="SMART" id="SM00382">
    <property type="entry name" value="AAA"/>
    <property type="match status" value="1"/>
</dbReference>
<dbReference type="AlphaFoldDB" id="A0A5C2HH86"/>
<evidence type="ECO:0000259" key="1">
    <source>
        <dbReference type="SMART" id="SM00382"/>
    </source>
</evidence>
<dbReference type="GO" id="GO:0005524">
    <property type="term" value="F:ATP binding"/>
    <property type="evidence" value="ECO:0007669"/>
    <property type="project" value="UniProtKB-KW"/>
</dbReference>
<reference evidence="2 3" key="2">
    <citation type="submission" date="2019-09" db="EMBL/GenBank/DDBJ databases">
        <title>Taxonomic note: a critical rebuttal of the proposed division of the genus Arcobacter into six genera, emended descriptions of Arcobacter anaerophilus and the genus Arcobacter, and an assessment of genus-level boundaries for Epsilonproteobacteria using in silico genomic comparator tools.</title>
        <authorList>
            <person name="On S.L.W."/>
            <person name="Miller W.G."/>
            <person name="Biggs P."/>
            <person name="Cornelius A."/>
            <person name="Vandamme P."/>
        </authorList>
    </citation>
    <scope>NUCLEOTIDE SEQUENCE [LARGE SCALE GENOMIC DNA]</scope>
    <source>
        <strain evidence="2 3">CCUG 56899</strain>
    </source>
</reference>
<keyword evidence="2" id="KW-0067">ATP-binding</keyword>
<reference evidence="2 3" key="1">
    <citation type="submission" date="2019-09" db="EMBL/GenBank/DDBJ databases">
        <title>Complete genome sequencing of four Arcobacter species reveals a diverse suite of mobile elements.</title>
        <authorList>
            <person name="Miller W.G."/>
            <person name="Yee E."/>
            <person name="Bono J.L."/>
        </authorList>
    </citation>
    <scope>NUCLEOTIDE SEQUENCE [LARGE SCALE GENOMIC DNA]</scope>
    <source>
        <strain evidence="2 3">CCUG 56899</strain>
    </source>
</reference>
<protein>
    <submittedName>
        <fullName evidence="2">ATP-binding protein (AAA domain)</fullName>
    </submittedName>
</protein>
<dbReference type="Proteomes" id="UP000322644">
    <property type="component" value="Chromosome"/>
</dbReference>
<evidence type="ECO:0000313" key="3">
    <source>
        <dbReference type="Proteomes" id="UP000322644"/>
    </source>
</evidence>
<dbReference type="Pfam" id="PF13479">
    <property type="entry name" value="AAA_24"/>
    <property type="match status" value="1"/>
</dbReference>
<proteinExistence type="predicted"/>
<organism evidence="2 3">
    <name type="scientific">Arcobacter porcinus</name>
    <dbReference type="NCBI Taxonomy" id="1935204"/>
    <lineage>
        <taxon>Bacteria</taxon>
        <taxon>Pseudomonadati</taxon>
        <taxon>Campylobacterota</taxon>
        <taxon>Epsilonproteobacteria</taxon>
        <taxon>Campylobacterales</taxon>
        <taxon>Arcobacteraceae</taxon>
        <taxon>Arcobacter</taxon>
    </lineage>
</organism>
<feature type="domain" description="AAA+ ATPase" evidence="1">
    <location>
        <begin position="94"/>
        <end position="264"/>
    </location>
</feature>
<dbReference type="InterPro" id="IPR027417">
    <property type="entry name" value="P-loop_NTPase"/>
</dbReference>
<keyword evidence="2" id="KW-0547">Nucleotide-binding</keyword>